<protein>
    <recommendedName>
        <fullName evidence="4">AAA+ ATPase domain-containing protein</fullName>
    </recommendedName>
</protein>
<keyword evidence="3" id="KW-1185">Reference proteome</keyword>
<dbReference type="SUPFAM" id="SSF52540">
    <property type="entry name" value="P-loop containing nucleoside triphosphate hydrolases"/>
    <property type="match status" value="1"/>
</dbReference>
<dbReference type="InterPro" id="IPR027417">
    <property type="entry name" value="P-loop_NTPase"/>
</dbReference>
<dbReference type="SUPFAM" id="SSF48452">
    <property type="entry name" value="TPR-like"/>
    <property type="match status" value="3"/>
</dbReference>
<dbReference type="Gene3D" id="1.25.40.10">
    <property type="entry name" value="Tetratricopeptide repeat domain"/>
    <property type="match status" value="2"/>
</dbReference>
<evidence type="ECO:0000256" key="1">
    <source>
        <dbReference type="SAM" id="MobiDB-lite"/>
    </source>
</evidence>
<feature type="compositionally biased region" description="Basic and acidic residues" evidence="1">
    <location>
        <begin position="1019"/>
        <end position="1032"/>
    </location>
</feature>
<dbReference type="InterPro" id="IPR053137">
    <property type="entry name" value="NLR-like"/>
</dbReference>
<dbReference type="Proteomes" id="UP001392437">
    <property type="component" value="Unassembled WGS sequence"/>
</dbReference>
<evidence type="ECO:0008006" key="4">
    <source>
        <dbReference type="Google" id="ProtNLM"/>
    </source>
</evidence>
<sequence length="1042" mass="119375">MEAFVNNIALGRLLRELGAVAGTLEKLIVLEAEPETTDLYIAHMRNEAGYITPESRLKCQTWYNGTSHALKLQAKVLRALFTAIELLSRQHDIDENTMSPDTRSSISTRLHYQIGLAEQEIGLGSDPESKTAKDAITAAKAVTLHIPPAPNKHFVIVRAVKAYFTGRETQLGKLQAAFSEPTQPHQQIFVIFGLSGTGKTELAFKFAHGYRDRFWGVFFVDGSSRKNATSSYAEIATLGGVEPNEKAAKNWLITRALPWLLIIDNVDDEEINLDELLPPGPKGCVLITTRNPAHITYGNAGERYLELLPMEPSDAEALIIKAAGEPRPWPKLVVDSACTICNALGFLPLALVQAAKAILNGICEWPDYLKFYDRQIQRIRRTLHGRKRSVSADMKQVEDDNSMHVFSTYEILYEALESSPKTKYRDAVELLHIFSFFHFQNIQFDVLLSAATNPLKEELQQREDDEREKQLQKRLSKPPRKPWIMFLRELRAFLNMKIATPLPLPNILRNHERLGLFDLEDEVELRLRHALSVLVERSLITRNDRGTGRFSMHRLVHKWVRERPEMSTAHQTLWCEMSMTTLASGIRRPPYGDSEVERRGRRELLPHINHVRQYQSIFDQRLEENVAKARPGRRLKRLYGRREAEQDVRFSRVYSETGNYREAQQLQQRALDYVSCRLGPDHPLAIWLSLFLTKTLWEMSAFDRATQLQREAYQHCIGTWGEDHPLSLDVGDLFASALYMKGKWAEATSIQATTLERMRNLYGEKHEKTLKSMRNLGRLYYRYMDFERATMLHQKSYDGMKEVLGETHLETLTSLEDLANSYVRQEEDDMATVNEEQLIQSHKRLVYIYEERKKQLGEEHPYTLLAILYLARLKSEIGQNMEAEAMIREGLLVAERNVGKDHIAVLLARTIYATVLTKLGNFAKAESIFYTLIDKSRYSLIVDAGQDHPDRLTNMWFLAECFEEQGQYKKALAMYKDFLSGLAEIGGEGLGMRHRILTRAQKKIDALSGVVSDTQDGPKPCENDRPVLDRLRSKSATWPRDN</sequence>
<dbReference type="Pfam" id="PF13374">
    <property type="entry name" value="TPR_10"/>
    <property type="match status" value="1"/>
</dbReference>
<name>A0AAW0QJ65_9PEZI</name>
<feature type="region of interest" description="Disordered" evidence="1">
    <location>
        <begin position="1009"/>
        <end position="1042"/>
    </location>
</feature>
<organism evidence="2 3">
    <name type="scientific">Apiospora kogelbergensis</name>
    <dbReference type="NCBI Taxonomy" id="1337665"/>
    <lineage>
        <taxon>Eukaryota</taxon>
        <taxon>Fungi</taxon>
        <taxon>Dikarya</taxon>
        <taxon>Ascomycota</taxon>
        <taxon>Pezizomycotina</taxon>
        <taxon>Sordariomycetes</taxon>
        <taxon>Xylariomycetidae</taxon>
        <taxon>Amphisphaeriales</taxon>
        <taxon>Apiosporaceae</taxon>
        <taxon>Apiospora</taxon>
    </lineage>
</organism>
<accession>A0AAW0QJ65</accession>
<dbReference type="Gene3D" id="3.40.50.300">
    <property type="entry name" value="P-loop containing nucleotide triphosphate hydrolases"/>
    <property type="match status" value="1"/>
</dbReference>
<reference evidence="2 3" key="1">
    <citation type="submission" date="2023-01" db="EMBL/GenBank/DDBJ databases">
        <title>Analysis of 21 Apiospora genomes using comparative genomics revels a genus with tremendous synthesis potential of carbohydrate active enzymes and secondary metabolites.</title>
        <authorList>
            <person name="Sorensen T."/>
        </authorList>
    </citation>
    <scope>NUCLEOTIDE SEQUENCE [LARGE SCALE GENOMIC DNA]</scope>
    <source>
        <strain evidence="2 3">CBS 117206</strain>
    </source>
</reference>
<proteinExistence type="predicted"/>
<evidence type="ECO:0000313" key="3">
    <source>
        <dbReference type="Proteomes" id="UP001392437"/>
    </source>
</evidence>
<dbReference type="PANTHER" id="PTHR46082">
    <property type="entry name" value="ATP/GTP-BINDING PROTEIN-RELATED"/>
    <property type="match status" value="1"/>
</dbReference>
<dbReference type="AlphaFoldDB" id="A0AAW0QJ65"/>
<gene>
    <name evidence="2" type="ORF">PG999_012115</name>
</gene>
<dbReference type="EMBL" id="JAQQWP010000009">
    <property type="protein sequence ID" value="KAK8101741.1"/>
    <property type="molecule type" value="Genomic_DNA"/>
</dbReference>
<dbReference type="PANTHER" id="PTHR46082:SF6">
    <property type="entry name" value="AAA+ ATPASE DOMAIN-CONTAINING PROTEIN-RELATED"/>
    <property type="match status" value="1"/>
</dbReference>
<evidence type="ECO:0000313" key="2">
    <source>
        <dbReference type="EMBL" id="KAK8101741.1"/>
    </source>
</evidence>
<dbReference type="InterPro" id="IPR011990">
    <property type="entry name" value="TPR-like_helical_dom_sf"/>
</dbReference>
<comment type="caution">
    <text evidence="2">The sequence shown here is derived from an EMBL/GenBank/DDBJ whole genome shotgun (WGS) entry which is preliminary data.</text>
</comment>
<dbReference type="Pfam" id="PF13424">
    <property type="entry name" value="TPR_12"/>
    <property type="match status" value="1"/>
</dbReference>